<dbReference type="Pfam" id="PF00990">
    <property type="entry name" value="GGDEF"/>
    <property type="match status" value="1"/>
</dbReference>
<dbReference type="InterPro" id="IPR029787">
    <property type="entry name" value="Nucleotide_cyclase"/>
</dbReference>
<dbReference type="NCBIfam" id="TIGR00254">
    <property type="entry name" value="GGDEF"/>
    <property type="match status" value="1"/>
</dbReference>
<dbReference type="SUPFAM" id="SSF55073">
    <property type="entry name" value="Nucleotide cyclase"/>
    <property type="match status" value="1"/>
</dbReference>
<proteinExistence type="predicted"/>
<dbReference type="EMBL" id="VSSQ01080399">
    <property type="protein sequence ID" value="MPN29617.1"/>
    <property type="molecule type" value="Genomic_DNA"/>
</dbReference>
<gene>
    <name evidence="2" type="ORF">SDC9_177070</name>
</gene>
<dbReference type="SMART" id="SM00267">
    <property type="entry name" value="GGDEF"/>
    <property type="match status" value="1"/>
</dbReference>
<dbReference type="AlphaFoldDB" id="A0A645GRT7"/>
<name>A0A645GRT7_9ZZZZ</name>
<dbReference type="Gene3D" id="3.30.70.270">
    <property type="match status" value="1"/>
</dbReference>
<dbReference type="PANTHER" id="PTHR45138:SF23">
    <property type="entry name" value="SIGNALING PROTEIN"/>
    <property type="match status" value="1"/>
</dbReference>
<sequence length="161" mass="18245">MTSAYNRHAGISKLSDLYRSLSKSGCSMSVCFIDINGLKQINDTLGHESGDELIISVAKTIRAVIRSNDFLIRLGGDEFLIVFQNIDAAQAEEVWSRIVAEFEKINRAEHRKYKISVSHGIEMLSCDLNQVLDTVLHQADAKMYDEKRKIKSNLQIIREDQ</sequence>
<dbReference type="GO" id="GO:0043709">
    <property type="term" value="P:cell adhesion involved in single-species biofilm formation"/>
    <property type="evidence" value="ECO:0007669"/>
    <property type="project" value="TreeGrafter"/>
</dbReference>
<comment type="caution">
    <text evidence="2">The sequence shown here is derived from an EMBL/GenBank/DDBJ whole genome shotgun (WGS) entry which is preliminary data.</text>
</comment>
<dbReference type="GO" id="GO:1902201">
    <property type="term" value="P:negative regulation of bacterial-type flagellum-dependent cell motility"/>
    <property type="evidence" value="ECO:0007669"/>
    <property type="project" value="TreeGrafter"/>
</dbReference>
<dbReference type="CDD" id="cd01949">
    <property type="entry name" value="GGDEF"/>
    <property type="match status" value="1"/>
</dbReference>
<dbReference type="GO" id="GO:0005886">
    <property type="term" value="C:plasma membrane"/>
    <property type="evidence" value="ECO:0007669"/>
    <property type="project" value="TreeGrafter"/>
</dbReference>
<evidence type="ECO:0000259" key="1">
    <source>
        <dbReference type="PROSITE" id="PS50887"/>
    </source>
</evidence>
<dbReference type="PANTHER" id="PTHR45138">
    <property type="entry name" value="REGULATORY COMPONENTS OF SENSORY TRANSDUCTION SYSTEM"/>
    <property type="match status" value="1"/>
</dbReference>
<protein>
    <recommendedName>
        <fullName evidence="1">GGDEF domain-containing protein</fullName>
    </recommendedName>
</protein>
<organism evidence="2">
    <name type="scientific">bioreactor metagenome</name>
    <dbReference type="NCBI Taxonomy" id="1076179"/>
    <lineage>
        <taxon>unclassified sequences</taxon>
        <taxon>metagenomes</taxon>
        <taxon>ecological metagenomes</taxon>
    </lineage>
</organism>
<dbReference type="InterPro" id="IPR050469">
    <property type="entry name" value="Diguanylate_Cyclase"/>
</dbReference>
<dbReference type="InterPro" id="IPR000160">
    <property type="entry name" value="GGDEF_dom"/>
</dbReference>
<feature type="domain" description="GGDEF" evidence="1">
    <location>
        <begin position="26"/>
        <end position="159"/>
    </location>
</feature>
<accession>A0A645GRT7</accession>
<dbReference type="GO" id="GO:0052621">
    <property type="term" value="F:diguanylate cyclase activity"/>
    <property type="evidence" value="ECO:0007669"/>
    <property type="project" value="TreeGrafter"/>
</dbReference>
<evidence type="ECO:0000313" key="2">
    <source>
        <dbReference type="EMBL" id="MPN29617.1"/>
    </source>
</evidence>
<dbReference type="PROSITE" id="PS50887">
    <property type="entry name" value="GGDEF"/>
    <property type="match status" value="1"/>
</dbReference>
<reference evidence="2" key="1">
    <citation type="submission" date="2019-08" db="EMBL/GenBank/DDBJ databases">
        <authorList>
            <person name="Kucharzyk K."/>
            <person name="Murdoch R.W."/>
            <person name="Higgins S."/>
            <person name="Loffler F."/>
        </authorList>
    </citation>
    <scope>NUCLEOTIDE SEQUENCE</scope>
</reference>
<dbReference type="InterPro" id="IPR043128">
    <property type="entry name" value="Rev_trsase/Diguanyl_cyclase"/>
</dbReference>